<evidence type="ECO:0000256" key="14">
    <source>
        <dbReference type="SAM" id="Phobius"/>
    </source>
</evidence>
<evidence type="ECO:0000313" key="15">
    <source>
        <dbReference type="EMBL" id="KAF2874857.1"/>
    </source>
</evidence>
<accession>A0A7C8IAP8</accession>
<protein>
    <recommendedName>
        <fullName evidence="5">ditrans,polycis-polyprenyl diphosphate synthase [(2E,6E)-farnesyldiphosphate specific]</fullName>
        <ecNumber evidence="5">2.5.1.87</ecNumber>
    </recommendedName>
</protein>
<feature type="compositionally biased region" description="Low complexity" evidence="13">
    <location>
        <begin position="45"/>
        <end position="60"/>
    </location>
</feature>
<evidence type="ECO:0000256" key="8">
    <source>
        <dbReference type="ARBA" id="ARBA00022824"/>
    </source>
</evidence>
<organism evidence="15 16">
    <name type="scientific">Massariosphaeria phaeospora</name>
    <dbReference type="NCBI Taxonomy" id="100035"/>
    <lineage>
        <taxon>Eukaryota</taxon>
        <taxon>Fungi</taxon>
        <taxon>Dikarya</taxon>
        <taxon>Ascomycota</taxon>
        <taxon>Pezizomycotina</taxon>
        <taxon>Dothideomycetes</taxon>
        <taxon>Pleosporomycetidae</taxon>
        <taxon>Pleosporales</taxon>
        <taxon>Pleosporales incertae sedis</taxon>
        <taxon>Massariosphaeria</taxon>
    </lineage>
</organism>
<dbReference type="Proteomes" id="UP000481861">
    <property type="component" value="Unassembled WGS sequence"/>
</dbReference>
<dbReference type="Gene3D" id="3.40.1180.10">
    <property type="entry name" value="Decaprenyl diphosphate synthase-like"/>
    <property type="match status" value="1"/>
</dbReference>
<evidence type="ECO:0000256" key="10">
    <source>
        <dbReference type="ARBA" id="ARBA00022989"/>
    </source>
</evidence>
<dbReference type="AlphaFoldDB" id="A0A7C8IAP8"/>
<keyword evidence="11 14" id="KW-0472">Membrane</keyword>
<evidence type="ECO:0000256" key="9">
    <source>
        <dbReference type="ARBA" id="ARBA00022842"/>
    </source>
</evidence>
<name>A0A7C8IAP8_9PLEO</name>
<feature type="transmembrane region" description="Helical" evidence="14">
    <location>
        <begin position="77"/>
        <end position="96"/>
    </location>
</feature>
<comment type="pathway">
    <text evidence="3">Protein modification; protein glycosylation.</text>
</comment>
<comment type="subcellular location">
    <subcellularLocation>
        <location evidence="2">Endoplasmic reticulum membrane</location>
    </subcellularLocation>
</comment>
<comment type="catalytic activity">
    <reaction evidence="12">
        <text>n isopentenyl diphosphate + (2E,6E)-farnesyl diphosphate = a di-trans,poly-cis-polyprenyl diphosphate + n diphosphate</text>
        <dbReference type="Rhea" id="RHEA:53008"/>
        <dbReference type="Rhea" id="RHEA-COMP:19494"/>
        <dbReference type="ChEBI" id="CHEBI:33019"/>
        <dbReference type="ChEBI" id="CHEBI:128769"/>
        <dbReference type="ChEBI" id="CHEBI:136960"/>
        <dbReference type="ChEBI" id="CHEBI:175763"/>
        <dbReference type="EC" id="2.5.1.87"/>
    </reaction>
</comment>
<gene>
    <name evidence="15" type="ORF">BDV95DRAFT_591629</name>
</gene>
<keyword evidence="10 14" id="KW-1133">Transmembrane helix</keyword>
<comment type="caution">
    <text evidence="15">The sequence shown here is derived from an EMBL/GenBank/DDBJ whole genome shotgun (WGS) entry which is preliminary data.</text>
</comment>
<dbReference type="GO" id="GO:1904423">
    <property type="term" value="C:dehydrodolichyl diphosphate synthase complex"/>
    <property type="evidence" value="ECO:0007669"/>
    <property type="project" value="InterPro"/>
</dbReference>
<keyword evidence="16" id="KW-1185">Reference proteome</keyword>
<evidence type="ECO:0000256" key="11">
    <source>
        <dbReference type="ARBA" id="ARBA00023136"/>
    </source>
</evidence>
<dbReference type="SUPFAM" id="SSF64005">
    <property type="entry name" value="Undecaprenyl diphosphate synthase"/>
    <property type="match status" value="1"/>
</dbReference>
<comment type="cofactor">
    <cofactor evidence="1">
        <name>Mg(2+)</name>
        <dbReference type="ChEBI" id="CHEBI:18420"/>
    </cofactor>
</comment>
<evidence type="ECO:0000256" key="5">
    <source>
        <dbReference type="ARBA" id="ARBA00012596"/>
    </source>
</evidence>
<evidence type="ECO:0000256" key="1">
    <source>
        <dbReference type="ARBA" id="ARBA00001946"/>
    </source>
</evidence>
<comment type="similarity">
    <text evidence="4">Belongs to the UPP synthase family.</text>
</comment>
<dbReference type="InterPro" id="IPR038887">
    <property type="entry name" value="Nus1/NgBR"/>
</dbReference>
<proteinExistence type="inferred from homology"/>
<evidence type="ECO:0000256" key="4">
    <source>
        <dbReference type="ARBA" id="ARBA00005432"/>
    </source>
</evidence>
<evidence type="ECO:0000256" key="7">
    <source>
        <dbReference type="ARBA" id="ARBA00022692"/>
    </source>
</evidence>
<dbReference type="UniPathway" id="UPA00378"/>
<keyword evidence="9" id="KW-0460">Magnesium</keyword>
<feature type="region of interest" description="Disordered" evidence="13">
    <location>
        <begin position="1"/>
        <end position="69"/>
    </location>
</feature>
<feature type="compositionally biased region" description="Basic and acidic residues" evidence="13">
    <location>
        <begin position="17"/>
        <end position="39"/>
    </location>
</feature>
<evidence type="ECO:0000256" key="2">
    <source>
        <dbReference type="ARBA" id="ARBA00004586"/>
    </source>
</evidence>
<keyword evidence="8" id="KW-0256">Endoplasmic reticulum</keyword>
<dbReference type="PANTHER" id="PTHR21528:SF0">
    <property type="entry name" value="DEHYDRODOLICHYL DIPHOSPHATE SYNTHASE COMPLEX SUBUNIT NUS1"/>
    <property type="match status" value="1"/>
</dbReference>
<dbReference type="EMBL" id="JAADJZ010000005">
    <property type="protein sequence ID" value="KAF2874857.1"/>
    <property type="molecule type" value="Genomic_DNA"/>
</dbReference>
<evidence type="ECO:0000256" key="6">
    <source>
        <dbReference type="ARBA" id="ARBA00022679"/>
    </source>
</evidence>
<keyword evidence="6" id="KW-0808">Transferase</keyword>
<dbReference type="OrthoDB" id="19639at2759"/>
<sequence length="347" mass="39583">MASTGITPTEAAAFRRGTVDGRKLTPQEREQMMKSHLPDEPLAPSSLSQSQSKSQPQRTSTYNRPLPKANHGPLKTTIHFLLYHTIAFFFSVFFRFRRAWRLAYGKMVAVMKYHHRTPEFIQKDVKRLRRLPSHLSVILDYHESDEYHGNAGLEGLLNDVAEIAAWTASAGIPYLSVYEPTGVLKDHLKHTHRTVSKHLEVYFGAQRKPTISLRAPHELTYSPPSTPRASTDSADERQHLTILLLSELDGRNTMVDLTRTFADLVQEGRVELDQIDSRLIQSELTIHVCSEPDLLVLFSPTVVLKGYPPWQLRLTEIIHIPDNKGVNYQVFLRALRKYAKAEMRVGR</sequence>
<dbReference type="GO" id="GO:0005789">
    <property type="term" value="C:endoplasmic reticulum membrane"/>
    <property type="evidence" value="ECO:0007669"/>
    <property type="project" value="UniProtKB-SubCell"/>
</dbReference>
<reference evidence="15 16" key="1">
    <citation type="submission" date="2020-01" db="EMBL/GenBank/DDBJ databases">
        <authorList>
            <consortium name="DOE Joint Genome Institute"/>
            <person name="Haridas S."/>
            <person name="Albert R."/>
            <person name="Binder M."/>
            <person name="Bloem J."/>
            <person name="Labutti K."/>
            <person name="Salamov A."/>
            <person name="Andreopoulos B."/>
            <person name="Baker S.E."/>
            <person name="Barry K."/>
            <person name="Bills G."/>
            <person name="Bluhm B.H."/>
            <person name="Cannon C."/>
            <person name="Castanera R."/>
            <person name="Culley D.E."/>
            <person name="Daum C."/>
            <person name="Ezra D."/>
            <person name="Gonzalez J.B."/>
            <person name="Henrissat B."/>
            <person name="Kuo A."/>
            <person name="Liang C."/>
            <person name="Lipzen A."/>
            <person name="Lutzoni F."/>
            <person name="Magnuson J."/>
            <person name="Mondo S."/>
            <person name="Nolan M."/>
            <person name="Ohm R."/>
            <person name="Pangilinan J."/>
            <person name="Park H.-J.H."/>
            <person name="Ramirez L."/>
            <person name="Alfaro M."/>
            <person name="Sun H."/>
            <person name="Tritt A."/>
            <person name="Yoshinaga Y."/>
            <person name="Zwiers L.-H.L."/>
            <person name="Turgeon B.G."/>
            <person name="Goodwin S.B."/>
            <person name="Spatafora J.W."/>
            <person name="Crous P.W."/>
            <person name="Grigoriev I.V."/>
        </authorList>
    </citation>
    <scope>NUCLEOTIDE SEQUENCE [LARGE SCALE GENOMIC DNA]</scope>
    <source>
        <strain evidence="15 16">CBS 611.86</strain>
    </source>
</reference>
<evidence type="ECO:0000256" key="12">
    <source>
        <dbReference type="ARBA" id="ARBA00047353"/>
    </source>
</evidence>
<dbReference type="EC" id="2.5.1.87" evidence="5"/>
<evidence type="ECO:0000256" key="13">
    <source>
        <dbReference type="SAM" id="MobiDB-lite"/>
    </source>
</evidence>
<dbReference type="GO" id="GO:0045547">
    <property type="term" value="F:ditrans,polycis-polyprenyl diphosphate synthase [(2E,6E)-farnesyl diphosphate specific] activity"/>
    <property type="evidence" value="ECO:0007669"/>
    <property type="project" value="UniProtKB-EC"/>
</dbReference>
<dbReference type="InterPro" id="IPR036424">
    <property type="entry name" value="UPP_synth-like_sf"/>
</dbReference>
<dbReference type="PANTHER" id="PTHR21528">
    <property type="entry name" value="DEHYDRODOLICHYL DIPHOSPHATE SYNTHASE COMPLEX SUBUNIT NUS1"/>
    <property type="match status" value="1"/>
</dbReference>
<keyword evidence="7 14" id="KW-0812">Transmembrane</keyword>
<evidence type="ECO:0000313" key="16">
    <source>
        <dbReference type="Proteomes" id="UP000481861"/>
    </source>
</evidence>
<evidence type="ECO:0000256" key="3">
    <source>
        <dbReference type="ARBA" id="ARBA00004922"/>
    </source>
</evidence>